<reference evidence="1 2" key="1">
    <citation type="submission" date="2017-01" db="EMBL/GenBank/DDBJ databases">
        <authorList>
            <person name="Mah S.A."/>
            <person name="Swanson W.J."/>
            <person name="Moy G.W."/>
            <person name="Vacquier V.D."/>
        </authorList>
    </citation>
    <scope>NUCLEOTIDE SEQUENCE [LARGE SCALE GENOMIC DNA]</scope>
    <source>
        <strain evidence="1 2">DSM 29590</strain>
    </source>
</reference>
<dbReference type="AlphaFoldDB" id="A0A1N7GYD1"/>
<evidence type="ECO:0000313" key="1">
    <source>
        <dbReference type="EMBL" id="SIS17530.1"/>
    </source>
</evidence>
<dbReference type="Proteomes" id="UP000186019">
    <property type="component" value="Unassembled WGS sequence"/>
</dbReference>
<name>A0A1N7GYD1_9RHOB</name>
<protein>
    <submittedName>
        <fullName evidence="1">Uncharacterized protein</fullName>
    </submittedName>
</protein>
<organism evidence="1 2">
    <name type="scientific">Roseovarius nanhaiticus</name>
    <dbReference type="NCBI Taxonomy" id="573024"/>
    <lineage>
        <taxon>Bacteria</taxon>
        <taxon>Pseudomonadati</taxon>
        <taxon>Pseudomonadota</taxon>
        <taxon>Alphaproteobacteria</taxon>
        <taxon>Rhodobacterales</taxon>
        <taxon>Roseobacteraceae</taxon>
        <taxon>Roseovarius</taxon>
    </lineage>
</organism>
<gene>
    <name evidence="1" type="ORF">SAMN05421666_2226</name>
</gene>
<sequence>MSQGADYTPFLIGLGLIGLGLAARRVEPETLRLPEPSARPDLRNVRSGRDAARAARDGLAGLLPRNITKSLGRTMILMGGALLIIRALDEIVDTDTAEY</sequence>
<dbReference type="EMBL" id="FTNV01000002">
    <property type="protein sequence ID" value="SIS17530.1"/>
    <property type="molecule type" value="Genomic_DNA"/>
</dbReference>
<proteinExistence type="predicted"/>
<keyword evidence="2" id="KW-1185">Reference proteome</keyword>
<dbReference type="STRING" id="573024.SAMN05216208_3093"/>
<accession>A0A1N7GYD1</accession>
<dbReference type="RefSeq" id="WP_076533968.1">
    <property type="nucleotide sequence ID" value="NZ_CANNEL010000006.1"/>
</dbReference>
<evidence type="ECO:0000313" key="2">
    <source>
        <dbReference type="Proteomes" id="UP000186019"/>
    </source>
</evidence>